<dbReference type="PANTHER" id="PTHR34415:SF1">
    <property type="entry name" value="INTEGRASE CATALYTIC DOMAIN-CONTAINING PROTEIN"/>
    <property type="match status" value="1"/>
</dbReference>
<name>A0A9D4KCF6_DREPO</name>
<dbReference type="AlphaFoldDB" id="A0A9D4KCF6"/>
<gene>
    <name evidence="2" type="ORF">DPMN_110215</name>
</gene>
<evidence type="ECO:0000256" key="1">
    <source>
        <dbReference type="SAM" id="MobiDB-lite"/>
    </source>
</evidence>
<evidence type="ECO:0000313" key="3">
    <source>
        <dbReference type="Proteomes" id="UP000828390"/>
    </source>
</evidence>
<dbReference type="EMBL" id="JAIWYP010000004">
    <property type="protein sequence ID" value="KAH3836839.1"/>
    <property type="molecule type" value="Genomic_DNA"/>
</dbReference>
<proteinExistence type="predicted"/>
<sequence length="171" mass="19385">MEGYIGIHLRKVGPIFFRSPRKIEVFGVCSEGTEKQVFYIADEGRSPGKGANTVVSYLHHYFQCYGAGLHHTIEFSMMIVGHTKFASDQHFGIWKNKWRHMDAEILQDVANSVEKSSRNGHNHPYIVDEDFDFHDWRLCLRAGPGVYNRPLPNNGPRAKGPRAVMSAAGRL</sequence>
<comment type="caution">
    <text evidence="2">The sequence shown here is derived from an EMBL/GenBank/DDBJ whole genome shotgun (WGS) entry which is preliminary data.</text>
</comment>
<evidence type="ECO:0000313" key="2">
    <source>
        <dbReference type="EMBL" id="KAH3836839.1"/>
    </source>
</evidence>
<feature type="region of interest" description="Disordered" evidence="1">
    <location>
        <begin position="151"/>
        <end position="171"/>
    </location>
</feature>
<dbReference type="PANTHER" id="PTHR34415">
    <property type="entry name" value="INTEGRASE CATALYTIC DOMAIN-CONTAINING PROTEIN"/>
    <property type="match status" value="1"/>
</dbReference>
<protein>
    <submittedName>
        <fullName evidence="2">Uncharacterized protein</fullName>
    </submittedName>
</protein>
<reference evidence="2" key="2">
    <citation type="submission" date="2020-11" db="EMBL/GenBank/DDBJ databases">
        <authorList>
            <person name="McCartney M.A."/>
            <person name="Auch B."/>
            <person name="Kono T."/>
            <person name="Mallez S."/>
            <person name="Becker A."/>
            <person name="Gohl D.M."/>
            <person name="Silverstein K.A.T."/>
            <person name="Koren S."/>
            <person name="Bechman K.B."/>
            <person name="Herman A."/>
            <person name="Abrahante J.E."/>
            <person name="Garbe J."/>
        </authorList>
    </citation>
    <scope>NUCLEOTIDE SEQUENCE</scope>
    <source>
        <strain evidence="2">Duluth1</strain>
        <tissue evidence="2">Whole animal</tissue>
    </source>
</reference>
<keyword evidence="3" id="KW-1185">Reference proteome</keyword>
<reference evidence="2" key="1">
    <citation type="journal article" date="2019" name="bioRxiv">
        <title>The Genome of the Zebra Mussel, Dreissena polymorpha: A Resource for Invasive Species Research.</title>
        <authorList>
            <person name="McCartney M.A."/>
            <person name="Auch B."/>
            <person name="Kono T."/>
            <person name="Mallez S."/>
            <person name="Zhang Y."/>
            <person name="Obille A."/>
            <person name="Becker A."/>
            <person name="Abrahante J.E."/>
            <person name="Garbe J."/>
            <person name="Badalamenti J.P."/>
            <person name="Herman A."/>
            <person name="Mangelson H."/>
            <person name="Liachko I."/>
            <person name="Sullivan S."/>
            <person name="Sone E.D."/>
            <person name="Koren S."/>
            <person name="Silverstein K.A.T."/>
            <person name="Beckman K.B."/>
            <person name="Gohl D.M."/>
        </authorList>
    </citation>
    <scope>NUCLEOTIDE SEQUENCE</scope>
    <source>
        <strain evidence="2">Duluth1</strain>
        <tissue evidence="2">Whole animal</tissue>
    </source>
</reference>
<accession>A0A9D4KCF6</accession>
<dbReference type="Proteomes" id="UP000828390">
    <property type="component" value="Unassembled WGS sequence"/>
</dbReference>
<organism evidence="2 3">
    <name type="scientific">Dreissena polymorpha</name>
    <name type="common">Zebra mussel</name>
    <name type="synonym">Mytilus polymorpha</name>
    <dbReference type="NCBI Taxonomy" id="45954"/>
    <lineage>
        <taxon>Eukaryota</taxon>
        <taxon>Metazoa</taxon>
        <taxon>Spiralia</taxon>
        <taxon>Lophotrochozoa</taxon>
        <taxon>Mollusca</taxon>
        <taxon>Bivalvia</taxon>
        <taxon>Autobranchia</taxon>
        <taxon>Heteroconchia</taxon>
        <taxon>Euheterodonta</taxon>
        <taxon>Imparidentia</taxon>
        <taxon>Neoheterodontei</taxon>
        <taxon>Myida</taxon>
        <taxon>Dreissenoidea</taxon>
        <taxon>Dreissenidae</taxon>
        <taxon>Dreissena</taxon>
    </lineage>
</organism>